<name>A0A7H2BBW6_9MICC</name>
<dbReference type="Proteomes" id="UP000516404">
    <property type="component" value="Chromosome"/>
</dbReference>
<evidence type="ECO:0000313" key="1">
    <source>
        <dbReference type="EMBL" id="QNV37162.1"/>
    </source>
</evidence>
<proteinExistence type="predicted"/>
<dbReference type="AlphaFoldDB" id="A0A7H2BBW6"/>
<reference evidence="1 2" key="1">
    <citation type="submission" date="2020-09" db="EMBL/GenBank/DDBJ databases">
        <title>Investigation of environmental microbes.</title>
        <authorList>
            <person name="Ou Y."/>
            <person name="Kang Q."/>
        </authorList>
    </citation>
    <scope>NUCLEOTIDE SEQUENCE [LARGE SCALE GENOMIC DNA]</scope>
    <source>
        <strain evidence="1 2">KJZ-14</strain>
    </source>
</reference>
<keyword evidence="2" id="KW-1185">Reference proteome</keyword>
<accession>A0A7H2BBW6</accession>
<gene>
    <name evidence="1" type="ORF">IDM49_07855</name>
</gene>
<dbReference type="RefSeq" id="WP_168615186.1">
    <property type="nucleotide sequence ID" value="NZ_BAAAOX010000049.1"/>
</dbReference>
<organism evidence="1 2">
    <name type="scientific">Rothia terrae</name>
    <dbReference type="NCBI Taxonomy" id="396015"/>
    <lineage>
        <taxon>Bacteria</taxon>
        <taxon>Bacillati</taxon>
        <taxon>Actinomycetota</taxon>
        <taxon>Actinomycetes</taxon>
        <taxon>Micrococcales</taxon>
        <taxon>Micrococcaceae</taxon>
        <taxon>Rothia</taxon>
    </lineage>
</organism>
<dbReference type="KEGG" id="rter:IDM49_07855"/>
<evidence type="ECO:0000313" key="2">
    <source>
        <dbReference type="Proteomes" id="UP000516404"/>
    </source>
</evidence>
<dbReference type="GeneID" id="96624152"/>
<protein>
    <submittedName>
        <fullName evidence="1">Uncharacterized protein</fullName>
    </submittedName>
</protein>
<dbReference type="EMBL" id="CP061539">
    <property type="protein sequence ID" value="QNV37162.1"/>
    <property type="molecule type" value="Genomic_DNA"/>
</dbReference>
<sequence>MTIATFETLPTNTPTARLDKTRVQELANHAENIIRAHVPMLENLCDADADFAARVVEVETDMVMRVLTRGEDMFMTDAEKDQLRQNVYARPSVSLYQPVEDNFIINVGSAAAVSTVN</sequence>